<gene>
    <name evidence="2" type="ORF">ACFFF7_05180</name>
</gene>
<dbReference type="RefSeq" id="WP_379480289.1">
    <property type="nucleotide sequence ID" value="NZ_JBHLTL010000001.1"/>
</dbReference>
<evidence type="ECO:0000256" key="1">
    <source>
        <dbReference type="SAM" id="MobiDB-lite"/>
    </source>
</evidence>
<dbReference type="EMBL" id="JBHLTL010000001">
    <property type="protein sequence ID" value="MFC0588800.1"/>
    <property type="molecule type" value="Genomic_DNA"/>
</dbReference>
<evidence type="ECO:0000313" key="3">
    <source>
        <dbReference type="Proteomes" id="UP001589943"/>
    </source>
</evidence>
<feature type="region of interest" description="Disordered" evidence="1">
    <location>
        <begin position="1"/>
        <end position="104"/>
    </location>
</feature>
<reference evidence="2 3" key="1">
    <citation type="submission" date="2024-09" db="EMBL/GenBank/DDBJ databases">
        <authorList>
            <person name="Sun Q."/>
            <person name="Mori K."/>
        </authorList>
    </citation>
    <scope>NUCLEOTIDE SEQUENCE [LARGE SCALE GENOMIC DNA]</scope>
    <source>
        <strain evidence="2 3">NCAIM B.02537</strain>
    </source>
</reference>
<name>A0ABV6PG34_9SPHN</name>
<feature type="compositionally biased region" description="Low complexity" evidence="1">
    <location>
        <begin position="11"/>
        <end position="29"/>
    </location>
</feature>
<feature type="compositionally biased region" description="Acidic residues" evidence="1">
    <location>
        <begin position="82"/>
        <end position="97"/>
    </location>
</feature>
<comment type="caution">
    <text evidence="2">The sequence shown here is derived from an EMBL/GenBank/DDBJ whole genome shotgun (WGS) entry which is preliminary data.</text>
</comment>
<sequence length="104" mass="11284">MDEPEDLTPEARNASQDDAADQAQTLADEALGRSSDYDAGDTEKAESNSDEDDPSLPDLVDHMNQMVSSGRIDMSAFRGERNDDDVDDGLGEQGMEDDFPRGAE</sequence>
<organism evidence="2 3">
    <name type="scientific">Novosphingobium aquiterrae</name>
    <dbReference type="NCBI Taxonomy" id="624388"/>
    <lineage>
        <taxon>Bacteria</taxon>
        <taxon>Pseudomonadati</taxon>
        <taxon>Pseudomonadota</taxon>
        <taxon>Alphaproteobacteria</taxon>
        <taxon>Sphingomonadales</taxon>
        <taxon>Sphingomonadaceae</taxon>
        <taxon>Novosphingobium</taxon>
    </lineage>
</organism>
<keyword evidence="3" id="KW-1185">Reference proteome</keyword>
<dbReference type="Proteomes" id="UP001589943">
    <property type="component" value="Unassembled WGS sequence"/>
</dbReference>
<accession>A0ABV6PG34</accession>
<protein>
    <submittedName>
        <fullName evidence="2">Uncharacterized protein</fullName>
    </submittedName>
</protein>
<proteinExistence type="predicted"/>
<evidence type="ECO:0000313" key="2">
    <source>
        <dbReference type="EMBL" id="MFC0588800.1"/>
    </source>
</evidence>